<feature type="non-terminal residue" evidence="13">
    <location>
        <position position="576"/>
    </location>
</feature>
<keyword evidence="4" id="KW-1003">Cell membrane</keyword>
<keyword evidence="6 12" id="KW-1133">Transmembrane helix</keyword>
<evidence type="ECO:0000313" key="13">
    <source>
        <dbReference type="EMBL" id="CAF96315.1"/>
    </source>
</evidence>
<keyword evidence="8" id="KW-0406">Ion transport</keyword>
<feature type="transmembrane region" description="Helical" evidence="12">
    <location>
        <begin position="272"/>
        <end position="297"/>
    </location>
</feature>
<feature type="transmembrane region" description="Helical" evidence="12">
    <location>
        <begin position="458"/>
        <end position="480"/>
    </location>
</feature>
<evidence type="ECO:0000256" key="9">
    <source>
        <dbReference type="ARBA" id="ARBA00023136"/>
    </source>
</evidence>
<dbReference type="InterPro" id="IPR001734">
    <property type="entry name" value="Na/solute_symporter"/>
</dbReference>
<evidence type="ECO:0000256" key="8">
    <source>
        <dbReference type="ARBA" id="ARBA00023065"/>
    </source>
</evidence>
<evidence type="ECO:0000256" key="6">
    <source>
        <dbReference type="ARBA" id="ARBA00022989"/>
    </source>
</evidence>
<evidence type="ECO:0000256" key="3">
    <source>
        <dbReference type="ARBA" id="ARBA00022448"/>
    </source>
</evidence>
<dbReference type="KEGG" id="tng:GSTEN00013294G001"/>
<feature type="transmembrane region" description="Helical" evidence="12">
    <location>
        <begin position="121"/>
        <end position="142"/>
    </location>
</feature>
<dbReference type="Gene3D" id="1.20.1730.10">
    <property type="entry name" value="Sodium/glucose cotransporter"/>
    <property type="match status" value="1"/>
</dbReference>
<evidence type="ECO:0000256" key="1">
    <source>
        <dbReference type="ARBA" id="ARBA00004651"/>
    </source>
</evidence>
<dbReference type="GO" id="GO:0005886">
    <property type="term" value="C:plasma membrane"/>
    <property type="evidence" value="ECO:0007669"/>
    <property type="project" value="UniProtKB-SubCell"/>
</dbReference>
<organism evidence="13">
    <name type="scientific">Tetraodon nigroviridis</name>
    <name type="common">Spotted green pufferfish</name>
    <name type="synonym">Chelonodon nigroviridis</name>
    <dbReference type="NCBI Taxonomy" id="99883"/>
    <lineage>
        <taxon>Eukaryota</taxon>
        <taxon>Metazoa</taxon>
        <taxon>Chordata</taxon>
        <taxon>Craniata</taxon>
        <taxon>Vertebrata</taxon>
        <taxon>Euteleostomi</taxon>
        <taxon>Actinopterygii</taxon>
        <taxon>Neopterygii</taxon>
        <taxon>Teleostei</taxon>
        <taxon>Neoteleostei</taxon>
        <taxon>Acanthomorphata</taxon>
        <taxon>Eupercaria</taxon>
        <taxon>Tetraodontiformes</taxon>
        <taxon>Tetradontoidea</taxon>
        <taxon>Tetraodontidae</taxon>
        <taxon>Tetraodon</taxon>
    </lineage>
</organism>
<feature type="transmembrane region" description="Helical" evidence="12">
    <location>
        <begin position="154"/>
        <end position="171"/>
    </location>
</feature>
<feature type="transmembrane region" description="Helical" evidence="12">
    <location>
        <begin position="6"/>
        <end position="26"/>
    </location>
</feature>
<feature type="transmembrane region" description="Helical" evidence="12">
    <location>
        <begin position="548"/>
        <end position="570"/>
    </location>
</feature>
<sequence length="576" mass="61978">SFGPADYVVFAVMLVVSAAVGVYYAWADRGPSSSGDFLTGGRRLTALPVSLSLTASFMSAITVLSNPAEVYRYGANIVFYGVSYVITMVVTSEIFLPVFYRLAITSTYEYLELRFSRATRLLGTVLFIVQTILYTGIAIYAPALALNQVTGMDLWGAVISTGVVCTFYCTMGGLRAVVWTDVFQLGVMLAGFLSVIIRSVDQQGGVSPIISDAEQGGRLNFWDFDPNPLRRHTFWTISVGGTFVWSSIYGINQAQVQRYISCKSITHARLALYMNLLGLVCILLCSVFAGLCLYSVYKHCDVWTAGLVSAPDQLMPYLVMDILGDYPGLPGLFVAAAYSGSLRLIFAFMYTYMNNNGPLTCFSIPTHPSTVSSSINALAAVTVEDLLRPYTNMSEKQLSWMSKGMTLVFGVLCILMAGLASLLGGILQAAISIFGIIGGPLLGLFTLGIICPCANSKGALSGLLSGLVLSLWVGVGAQFYPPPPEMSRPLSLTTEGCNFTAAANLTWTSPPPPPPPPGTPQMMPLTTAREHNTGDTSLLADTWYSISYLYFSPIGTIIAIVVGLLVSLLTGRRQRG</sequence>
<dbReference type="PROSITE" id="PS50283">
    <property type="entry name" value="NA_SOLUT_SYMP_3"/>
    <property type="match status" value="1"/>
</dbReference>
<evidence type="ECO:0000256" key="10">
    <source>
        <dbReference type="ARBA" id="ARBA00023201"/>
    </source>
</evidence>
<keyword evidence="9 12" id="KW-0472">Membrane</keyword>
<evidence type="ECO:0000256" key="4">
    <source>
        <dbReference type="ARBA" id="ARBA00022475"/>
    </source>
</evidence>
<proteinExistence type="inferred from homology"/>
<dbReference type="GO" id="GO:0015730">
    <property type="term" value="P:propanoate transmembrane transport"/>
    <property type="evidence" value="ECO:0007669"/>
    <property type="project" value="TreeGrafter"/>
</dbReference>
<feature type="transmembrane region" description="Helical" evidence="12">
    <location>
        <begin position="46"/>
        <end position="65"/>
    </location>
</feature>
<evidence type="ECO:0000256" key="12">
    <source>
        <dbReference type="SAM" id="Phobius"/>
    </source>
</evidence>
<dbReference type="GO" id="GO:0070062">
    <property type="term" value="C:extracellular exosome"/>
    <property type="evidence" value="ECO:0007669"/>
    <property type="project" value="TreeGrafter"/>
</dbReference>
<dbReference type="InterPro" id="IPR051163">
    <property type="entry name" value="Sodium:Solute_Symporter_SSF"/>
</dbReference>
<keyword evidence="5 12" id="KW-0812">Transmembrane</keyword>
<evidence type="ECO:0000256" key="11">
    <source>
        <dbReference type="RuleBase" id="RU362091"/>
    </source>
</evidence>
<reference evidence="13" key="2">
    <citation type="submission" date="2004-02" db="EMBL/GenBank/DDBJ databases">
        <authorList>
            <consortium name="Genoscope"/>
            <consortium name="Whitehead Institute Centre for Genome Research"/>
        </authorList>
    </citation>
    <scope>NUCLEOTIDE SEQUENCE</scope>
</reference>
<keyword evidence="10" id="KW-0739">Sodium transport</keyword>
<feature type="transmembrane region" description="Helical" evidence="12">
    <location>
        <begin position="232"/>
        <end position="251"/>
    </location>
</feature>
<evidence type="ECO:0000256" key="5">
    <source>
        <dbReference type="ARBA" id="ARBA00022692"/>
    </source>
</evidence>
<dbReference type="PANTHER" id="PTHR42985">
    <property type="entry name" value="SODIUM-COUPLED MONOCARBOXYLATE TRANSPORTER"/>
    <property type="match status" value="1"/>
</dbReference>
<keyword evidence="7" id="KW-0915">Sodium</keyword>
<gene>
    <name evidence="13" type="ORF">GSTENG00013294001</name>
</gene>
<keyword evidence="3" id="KW-0813">Transport</keyword>
<reference evidence="13" key="1">
    <citation type="journal article" date="2004" name="Nature">
        <title>Genome duplication in the teleost fish Tetraodon nigroviridis reveals the early vertebrate proto-karyotype.</title>
        <authorList>
            <person name="Jaillon O."/>
            <person name="Aury J.-M."/>
            <person name="Brunet F."/>
            <person name="Petit J.-L."/>
            <person name="Stange-Thomann N."/>
            <person name="Mauceli E."/>
            <person name="Bouneau L."/>
            <person name="Fischer C."/>
            <person name="Ozouf-Costaz C."/>
            <person name="Bernot A."/>
            <person name="Nicaud S."/>
            <person name="Jaffe D."/>
            <person name="Fisher S."/>
            <person name="Lutfalla G."/>
            <person name="Dossat C."/>
            <person name="Segurens B."/>
            <person name="Dasilva C."/>
            <person name="Salanoubat M."/>
            <person name="Levy M."/>
            <person name="Boudet N."/>
            <person name="Castellano S."/>
            <person name="Anthouard V."/>
            <person name="Jubin C."/>
            <person name="Castelli V."/>
            <person name="Katinka M."/>
            <person name="Vacherie B."/>
            <person name="Biemont C."/>
            <person name="Skalli Z."/>
            <person name="Cattolico L."/>
            <person name="Poulain J."/>
            <person name="De Berardinis V."/>
            <person name="Cruaud C."/>
            <person name="Duprat S."/>
            <person name="Brottier P."/>
            <person name="Coutanceau J.-P."/>
            <person name="Gouzy J."/>
            <person name="Parra G."/>
            <person name="Lardier G."/>
            <person name="Chapple C."/>
            <person name="McKernan K.J."/>
            <person name="McEwan P."/>
            <person name="Bosak S."/>
            <person name="Kellis M."/>
            <person name="Volff J.-N."/>
            <person name="Guigo R."/>
            <person name="Zody M.C."/>
            <person name="Mesirov J."/>
            <person name="Lindblad-Toh K."/>
            <person name="Birren B."/>
            <person name="Nusbaum C."/>
            <person name="Kahn D."/>
            <person name="Robinson-Rechavi M."/>
            <person name="Laudet V."/>
            <person name="Schachter V."/>
            <person name="Quetier F."/>
            <person name="Saurin W."/>
            <person name="Scarpelli C."/>
            <person name="Wincker P."/>
            <person name="Lander E.S."/>
            <person name="Weissenbach J."/>
            <person name="Roest Crollius H."/>
        </authorList>
    </citation>
    <scope>NUCLEOTIDE SEQUENCE [LARGE SCALE GENOMIC DNA]</scope>
</reference>
<dbReference type="EMBL" id="CAAE01014347">
    <property type="protein sequence ID" value="CAF96315.1"/>
    <property type="molecule type" value="Genomic_DNA"/>
</dbReference>
<name>Q4SSR7_TETNG</name>
<comment type="similarity">
    <text evidence="2 11">Belongs to the sodium:solute symporter (SSF) (TC 2.A.21) family.</text>
</comment>
<dbReference type="InterPro" id="IPR038377">
    <property type="entry name" value="Na/Glc_symporter_sf"/>
</dbReference>
<dbReference type="Pfam" id="PF00474">
    <property type="entry name" value="SSF"/>
    <property type="match status" value="2"/>
</dbReference>
<evidence type="ECO:0000256" key="2">
    <source>
        <dbReference type="ARBA" id="ARBA00006434"/>
    </source>
</evidence>
<comment type="subcellular location">
    <subcellularLocation>
        <location evidence="1">Cell membrane</location>
        <topology evidence="1">Multi-pass membrane protein</topology>
    </subcellularLocation>
</comment>
<feature type="transmembrane region" description="Helical" evidence="12">
    <location>
        <begin position="77"/>
        <end position="100"/>
    </location>
</feature>
<dbReference type="OrthoDB" id="6132759at2759"/>
<protein>
    <submittedName>
        <fullName evidence="13">(spotted green pufferfish) hypothetical protein</fullName>
    </submittedName>
</protein>
<feature type="transmembrane region" description="Helical" evidence="12">
    <location>
        <begin position="329"/>
        <end position="350"/>
    </location>
</feature>
<dbReference type="GO" id="GO:0005343">
    <property type="term" value="F:organic acid:sodium symporter activity"/>
    <property type="evidence" value="ECO:0007669"/>
    <property type="project" value="TreeGrafter"/>
</dbReference>
<comment type="caution">
    <text evidence="13">The sequence shown here is derived from an EMBL/GenBank/DDBJ whole genome shotgun (WGS) entry which is preliminary data.</text>
</comment>
<evidence type="ECO:0000256" key="7">
    <source>
        <dbReference type="ARBA" id="ARBA00023053"/>
    </source>
</evidence>
<accession>Q4SSR7</accession>
<feature type="non-terminal residue" evidence="13">
    <location>
        <position position="1"/>
    </location>
</feature>
<dbReference type="AlphaFoldDB" id="Q4SSR7"/>
<feature type="transmembrane region" description="Helical" evidence="12">
    <location>
        <begin position="429"/>
        <end position="451"/>
    </location>
</feature>
<dbReference type="NCBIfam" id="TIGR00813">
    <property type="entry name" value="sss"/>
    <property type="match status" value="1"/>
</dbReference>
<feature type="transmembrane region" description="Helical" evidence="12">
    <location>
        <begin position="404"/>
        <end position="423"/>
    </location>
</feature>
<dbReference type="PANTHER" id="PTHR42985:SF10">
    <property type="entry name" value="SODIUM-COUPLED MONOCARBOXYLATE TRANSPORTER 1"/>
    <property type="match status" value="1"/>
</dbReference>